<dbReference type="Proteomes" id="UP000007013">
    <property type="component" value="Chromosome"/>
</dbReference>
<accession>B1ZM96</accession>
<dbReference type="RefSeq" id="WP_012372887.1">
    <property type="nucleotide sequence ID" value="NC_010571.1"/>
</dbReference>
<name>B1ZM96_OPITP</name>
<reference evidence="2 3" key="1">
    <citation type="journal article" date="2011" name="J. Bacteriol.">
        <title>Genome sequence of the verrucomicrobium Opitutus terrae PB90-1, an abundant inhabitant of rice paddy soil ecosystems.</title>
        <authorList>
            <person name="van Passel M.W."/>
            <person name="Kant R."/>
            <person name="Palva A."/>
            <person name="Copeland A."/>
            <person name="Lucas S."/>
            <person name="Lapidus A."/>
            <person name="Glavina del Rio T."/>
            <person name="Pitluck S."/>
            <person name="Goltsman E."/>
            <person name="Clum A."/>
            <person name="Sun H."/>
            <person name="Schmutz J."/>
            <person name="Larimer F.W."/>
            <person name="Land M.L."/>
            <person name="Hauser L."/>
            <person name="Kyrpides N."/>
            <person name="Mikhailova N."/>
            <person name="Richardson P.P."/>
            <person name="Janssen P.H."/>
            <person name="de Vos W.M."/>
            <person name="Smidt H."/>
        </authorList>
    </citation>
    <scope>NUCLEOTIDE SEQUENCE [LARGE SCALE GENOMIC DNA]</scope>
    <source>
        <strain evidence="3">DSM 11246 / JCM 15787 / PB90-1</strain>
    </source>
</reference>
<evidence type="ECO:0000313" key="3">
    <source>
        <dbReference type="Proteomes" id="UP000007013"/>
    </source>
</evidence>
<evidence type="ECO:0000313" key="2">
    <source>
        <dbReference type="EMBL" id="ACB73349.1"/>
    </source>
</evidence>
<dbReference type="Pfam" id="PF11381">
    <property type="entry name" value="DUF3185"/>
    <property type="match status" value="1"/>
</dbReference>
<organism evidence="2 3">
    <name type="scientific">Opitutus terrae (strain DSM 11246 / JCM 15787 / PB90-1)</name>
    <dbReference type="NCBI Taxonomy" id="452637"/>
    <lineage>
        <taxon>Bacteria</taxon>
        <taxon>Pseudomonadati</taxon>
        <taxon>Verrucomicrobiota</taxon>
        <taxon>Opitutia</taxon>
        <taxon>Opitutales</taxon>
        <taxon>Opitutaceae</taxon>
        <taxon>Opitutus</taxon>
    </lineage>
</organism>
<keyword evidence="1" id="KW-0812">Transmembrane</keyword>
<dbReference type="EMBL" id="CP001032">
    <property type="protein sequence ID" value="ACB73349.1"/>
    <property type="molecule type" value="Genomic_DNA"/>
</dbReference>
<feature type="transmembrane region" description="Helical" evidence="1">
    <location>
        <begin position="52"/>
        <end position="70"/>
    </location>
</feature>
<gene>
    <name evidence="2" type="ordered locus">Oter_0058</name>
</gene>
<sequence>MKNIVGIILIALGIFLFVQGLNRKDSIVGAASEAGTEVANAVDGGSRQPKHVIYMVGGGILAIIGVAVMVRKPRSV</sequence>
<keyword evidence="3" id="KW-1185">Reference proteome</keyword>
<evidence type="ECO:0008006" key="4">
    <source>
        <dbReference type="Google" id="ProtNLM"/>
    </source>
</evidence>
<keyword evidence="1" id="KW-1133">Transmembrane helix</keyword>
<evidence type="ECO:0000256" key="1">
    <source>
        <dbReference type="SAM" id="Phobius"/>
    </source>
</evidence>
<keyword evidence="1" id="KW-0472">Membrane</keyword>
<dbReference type="OrthoDB" id="200414at2"/>
<dbReference type="InterPro" id="IPR021521">
    <property type="entry name" value="DUF3185"/>
</dbReference>
<dbReference type="HOGENOM" id="CLU_2650930_0_0_0"/>
<protein>
    <recommendedName>
        <fullName evidence="4">DUF3185 family protein</fullName>
    </recommendedName>
</protein>
<dbReference type="KEGG" id="ote:Oter_0058"/>
<dbReference type="AlphaFoldDB" id="B1ZM96"/>
<proteinExistence type="predicted"/>
<dbReference type="STRING" id="452637.Oter_0058"/>